<dbReference type="AlphaFoldDB" id="A0A7C4R5E4"/>
<organism evidence="1">
    <name type="scientific">candidate division CPR3 bacterium</name>
    <dbReference type="NCBI Taxonomy" id="2268181"/>
    <lineage>
        <taxon>Bacteria</taxon>
        <taxon>Bacteria division CPR3</taxon>
    </lineage>
</organism>
<dbReference type="EMBL" id="DSYQ01000004">
    <property type="protein sequence ID" value="HGT70881.1"/>
    <property type="molecule type" value="Genomic_DNA"/>
</dbReference>
<evidence type="ECO:0000313" key="1">
    <source>
        <dbReference type="EMBL" id="HGT70881.1"/>
    </source>
</evidence>
<sequence>MYQEWGNINGYIAFFSLHKEDQAIPTIMEIKGELSICDKGLKVLELLTSTIEKSLLVKIKKMYEYKLKELGPRGSLVFKGKIKRDSVERKGHSIEIQLKEEKI</sequence>
<name>A0A7C4R5E4_UNCC3</name>
<proteinExistence type="predicted"/>
<comment type="caution">
    <text evidence="1">The sequence shown here is derived from an EMBL/GenBank/DDBJ whole genome shotgun (WGS) entry which is preliminary data.</text>
</comment>
<protein>
    <submittedName>
        <fullName evidence="1">Uncharacterized protein</fullName>
    </submittedName>
</protein>
<reference evidence="1" key="1">
    <citation type="journal article" date="2020" name="mSystems">
        <title>Genome- and Community-Level Interaction Insights into Carbon Utilization and Element Cycling Functions of Hydrothermarchaeota in Hydrothermal Sediment.</title>
        <authorList>
            <person name="Zhou Z."/>
            <person name="Liu Y."/>
            <person name="Xu W."/>
            <person name="Pan J."/>
            <person name="Luo Z.H."/>
            <person name="Li M."/>
        </authorList>
    </citation>
    <scope>NUCLEOTIDE SEQUENCE [LARGE SCALE GENOMIC DNA]</scope>
    <source>
        <strain evidence="1">SpSt-579</strain>
    </source>
</reference>
<gene>
    <name evidence="1" type="ORF">ENT43_01320</name>
</gene>
<accession>A0A7C4R5E4</accession>